<sequence>MTTYVLIHGAASGSWYWHLLEAELRARGHDVVAPDLPCDDDSAGLSEYADAVVEAVGDRTGLVVVAQSLGGFTAPLVCERVPVELLVLLTAMIPSPGETAGDWWAATGWERARRERDERDGRAPDDDIALFLHDVPPALAAEAGRRGRDQSATPFTEPWPLTSWPAVPTRFLLCRDDRFFPAEFTRRVVRERLGIVPDEMDGGHAVALARPRELADRLEAYTRPGTASGPGR</sequence>
<dbReference type="GO" id="GO:0016787">
    <property type="term" value="F:hydrolase activity"/>
    <property type="evidence" value="ECO:0007669"/>
    <property type="project" value="UniProtKB-KW"/>
</dbReference>
<dbReference type="InterPro" id="IPR052897">
    <property type="entry name" value="Sec-Metab_Biosynth_Hydrolase"/>
</dbReference>
<organism evidence="2 3">
    <name type="scientific">Streptosporangium longisporum</name>
    <dbReference type="NCBI Taxonomy" id="46187"/>
    <lineage>
        <taxon>Bacteria</taxon>
        <taxon>Bacillati</taxon>
        <taxon>Actinomycetota</taxon>
        <taxon>Actinomycetes</taxon>
        <taxon>Streptosporangiales</taxon>
        <taxon>Streptosporangiaceae</taxon>
        <taxon>Streptosporangium</taxon>
    </lineage>
</organism>
<feature type="domain" description="AB hydrolase-1" evidence="1">
    <location>
        <begin position="5"/>
        <end position="216"/>
    </location>
</feature>
<accession>A0ABP6KCJ8</accession>
<dbReference type="SUPFAM" id="SSF53474">
    <property type="entry name" value="alpha/beta-Hydrolases"/>
    <property type="match status" value="1"/>
</dbReference>
<dbReference type="Pfam" id="PF12697">
    <property type="entry name" value="Abhydrolase_6"/>
    <property type="match status" value="1"/>
</dbReference>
<keyword evidence="3" id="KW-1185">Reference proteome</keyword>
<name>A0ABP6KCJ8_9ACTN</name>
<dbReference type="InterPro" id="IPR029058">
    <property type="entry name" value="AB_hydrolase_fold"/>
</dbReference>
<dbReference type="Proteomes" id="UP001499930">
    <property type="component" value="Unassembled WGS sequence"/>
</dbReference>
<reference evidence="3" key="1">
    <citation type="journal article" date="2019" name="Int. J. Syst. Evol. Microbiol.">
        <title>The Global Catalogue of Microorganisms (GCM) 10K type strain sequencing project: providing services to taxonomists for standard genome sequencing and annotation.</title>
        <authorList>
            <consortium name="The Broad Institute Genomics Platform"/>
            <consortium name="The Broad Institute Genome Sequencing Center for Infectious Disease"/>
            <person name="Wu L."/>
            <person name="Ma J."/>
        </authorList>
    </citation>
    <scope>NUCLEOTIDE SEQUENCE [LARGE SCALE GENOMIC DNA]</scope>
    <source>
        <strain evidence="3">JCM 3106</strain>
    </source>
</reference>
<dbReference type="EMBL" id="BAAAWD010000006">
    <property type="protein sequence ID" value="GAA3001228.1"/>
    <property type="molecule type" value="Genomic_DNA"/>
</dbReference>
<dbReference type="InterPro" id="IPR000073">
    <property type="entry name" value="AB_hydrolase_1"/>
</dbReference>
<proteinExistence type="predicted"/>
<evidence type="ECO:0000313" key="2">
    <source>
        <dbReference type="EMBL" id="GAA3001228.1"/>
    </source>
</evidence>
<comment type="caution">
    <text evidence="2">The sequence shown here is derived from an EMBL/GenBank/DDBJ whole genome shotgun (WGS) entry which is preliminary data.</text>
</comment>
<evidence type="ECO:0000259" key="1">
    <source>
        <dbReference type="Pfam" id="PF12697"/>
    </source>
</evidence>
<gene>
    <name evidence="2" type="ORF">GCM10017559_22850</name>
</gene>
<protein>
    <submittedName>
        <fullName evidence="2">Alpha/beta fold hydrolase</fullName>
    </submittedName>
</protein>
<dbReference type="PANTHER" id="PTHR37017">
    <property type="entry name" value="AB HYDROLASE-1 DOMAIN-CONTAINING PROTEIN-RELATED"/>
    <property type="match status" value="1"/>
</dbReference>
<dbReference type="PANTHER" id="PTHR37017:SF11">
    <property type="entry name" value="ESTERASE_LIPASE_THIOESTERASE DOMAIN-CONTAINING PROTEIN"/>
    <property type="match status" value="1"/>
</dbReference>
<keyword evidence="2" id="KW-0378">Hydrolase</keyword>
<dbReference type="Gene3D" id="3.40.50.1820">
    <property type="entry name" value="alpha/beta hydrolase"/>
    <property type="match status" value="1"/>
</dbReference>
<evidence type="ECO:0000313" key="3">
    <source>
        <dbReference type="Proteomes" id="UP001499930"/>
    </source>
</evidence>
<dbReference type="RefSeq" id="WP_344892342.1">
    <property type="nucleotide sequence ID" value="NZ_BAAAWD010000006.1"/>
</dbReference>